<name>A0A565BIT5_9BRAS</name>
<comment type="caution">
    <text evidence="1">The sequence shown here is derived from an EMBL/GenBank/DDBJ whole genome shotgun (WGS) entry which is preliminary data.</text>
</comment>
<dbReference type="AlphaFoldDB" id="A0A565BIT5"/>
<sequence length="109" mass="12203">MGKWKNISMFGEFDTGSNRSYYGETSSDDDLLYLGETFSDYTNTPPREWQPTDKGIPTRCFCGGKVVLCITCLVSTTARNSTVVRKIRMTISATFGNSATKHLSRRLTL</sequence>
<organism evidence="1 2">
    <name type="scientific">Arabis nemorensis</name>
    <dbReference type="NCBI Taxonomy" id="586526"/>
    <lineage>
        <taxon>Eukaryota</taxon>
        <taxon>Viridiplantae</taxon>
        <taxon>Streptophyta</taxon>
        <taxon>Embryophyta</taxon>
        <taxon>Tracheophyta</taxon>
        <taxon>Spermatophyta</taxon>
        <taxon>Magnoliopsida</taxon>
        <taxon>eudicotyledons</taxon>
        <taxon>Gunneridae</taxon>
        <taxon>Pentapetalae</taxon>
        <taxon>rosids</taxon>
        <taxon>malvids</taxon>
        <taxon>Brassicales</taxon>
        <taxon>Brassicaceae</taxon>
        <taxon>Arabideae</taxon>
        <taxon>Arabis</taxon>
    </lineage>
</organism>
<protein>
    <submittedName>
        <fullName evidence="1">Uncharacterized protein</fullName>
    </submittedName>
</protein>
<evidence type="ECO:0000313" key="2">
    <source>
        <dbReference type="Proteomes" id="UP000489600"/>
    </source>
</evidence>
<accession>A0A565BIT5</accession>
<reference evidence="1" key="1">
    <citation type="submission" date="2019-07" db="EMBL/GenBank/DDBJ databases">
        <authorList>
            <person name="Dittberner H."/>
        </authorList>
    </citation>
    <scope>NUCLEOTIDE SEQUENCE [LARGE SCALE GENOMIC DNA]</scope>
</reference>
<dbReference type="EMBL" id="CABITT030000004">
    <property type="protein sequence ID" value="VVB01244.1"/>
    <property type="molecule type" value="Genomic_DNA"/>
</dbReference>
<gene>
    <name evidence="1" type="ORF">ANE_LOCUS11688</name>
</gene>
<dbReference type="Proteomes" id="UP000489600">
    <property type="component" value="Unassembled WGS sequence"/>
</dbReference>
<keyword evidence="2" id="KW-1185">Reference proteome</keyword>
<proteinExistence type="predicted"/>
<evidence type="ECO:0000313" key="1">
    <source>
        <dbReference type="EMBL" id="VVB01244.1"/>
    </source>
</evidence>